<feature type="region of interest" description="Disordered" evidence="9">
    <location>
        <begin position="532"/>
        <end position="552"/>
    </location>
</feature>
<dbReference type="InterPro" id="IPR049132">
    <property type="entry name" value="FAN1-like_euk"/>
</dbReference>
<dbReference type="EMBL" id="KN822942">
    <property type="protein sequence ID" value="KIO34751.1"/>
    <property type="molecule type" value="Genomic_DNA"/>
</dbReference>
<evidence type="ECO:0000313" key="11">
    <source>
        <dbReference type="EMBL" id="KIO34751.1"/>
    </source>
</evidence>
<proteinExistence type="inferred from homology"/>
<dbReference type="InterPro" id="IPR033315">
    <property type="entry name" value="Fan1-like"/>
</dbReference>
<dbReference type="SMART" id="SM00990">
    <property type="entry name" value="VRR_NUC"/>
    <property type="match status" value="1"/>
</dbReference>
<organism evidence="11 12">
    <name type="scientific">Tulasnella calospora MUT 4182</name>
    <dbReference type="NCBI Taxonomy" id="1051891"/>
    <lineage>
        <taxon>Eukaryota</taxon>
        <taxon>Fungi</taxon>
        <taxon>Dikarya</taxon>
        <taxon>Basidiomycota</taxon>
        <taxon>Agaricomycotina</taxon>
        <taxon>Agaricomycetes</taxon>
        <taxon>Cantharellales</taxon>
        <taxon>Tulasnellaceae</taxon>
        <taxon>Tulasnella</taxon>
    </lineage>
</organism>
<evidence type="ECO:0000256" key="1">
    <source>
        <dbReference type="ARBA" id="ARBA00000983"/>
    </source>
</evidence>
<feature type="region of interest" description="Disordered" evidence="9">
    <location>
        <begin position="821"/>
        <end position="866"/>
    </location>
</feature>
<sequence>MQTRLDDFLVGGTLSKDAIPFTQYIEDLDIDGDEDDLLQEADLEQDSLEDDGEPNAPRRESMYVQMFDEVLETVLEGEEFLFAAEELRLFDRFKALSYPARYLLVRLILRKAQKWHRSDALNRNYHLDIPDLNAAIDELSKPFTPTQTPQVKDDGPEYIVIEDSDDEDDAKVCKPPPDPAGFFIQVDSDASIHEMLGCLKLPELRDLARKMKLKVVDSRHAAIVDLLLANAGKQTTLANYFSRAGQPKKGQTTRLRDMVKGITGPCIRVNCQIRRLVQRINLVFFRSTELSATLLPLILSRTKASNPSRRNYPVYLHSRTTTIFPSRAALLTYEGALELEKRMEDAFAAESRVEGAAQVLDLFKPAFARWKELLAELSDSESESAVLRAGALERFHEGHVLTRVVYKAAYACGVLKRHYEEEQIIRTLLSQRRWRKGRRGAWYDRLALILMNYKDKDNASLEEALQLVKEGLEDPDTHLIYRPALENRLLRIENKLKLPPEERYRSTLRLKKAKNNLITGRRIYSLPLAEVNPSDQNLPRPSPKAATKTSLSDKSTTTLAINLVRRGSLTTATAKAKEGSPAAKPRGKENKVASWKSTGKSVWKGQNGEVSVEELALEHYATLGYKGYHSEGRILMHIFTLLFWPVIFDDSIPGAFETRFQSCPLDLVHDTFFPVRQEAIMQRLKQIEGGMASEFINETDARERPRKTWAIGARWDDFPLEDVLNIVEGLGGNALSVICRLLAEEYSCRGSGVPDLIIWKENAKECMFVEVKGPGDQLRENQRVWIDVMVRNGIAVEVLRVENWDYKPRGKAAVKAIVLHDDSDSEVEEEEPADNSMDVEMGTSSTSKDAPLRTQARKRPIHEVDD</sequence>
<dbReference type="GO" id="GO:0017108">
    <property type="term" value="F:5'-flap endonuclease activity"/>
    <property type="evidence" value="ECO:0007669"/>
    <property type="project" value="TreeGrafter"/>
</dbReference>
<accession>A0A0C3QXE5</accession>
<evidence type="ECO:0000256" key="9">
    <source>
        <dbReference type="SAM" id="MobiDB-lite"/>
    </source>
</evidence>
<comment type="cofactor">
    <cofactor evidence="8">
        <name>Mg(2+)</name>
        <dbReference type="ChEBI" id="CHEBI:18420"/>
    </cofactor>
    <cofactor evidence="8">
        <name>Mn(2+)</name>
        <dbReference type="ChEBI" id="CHEBI:29035"/>
    </cofactor>
</comment>
<dbReference type="PANTHER" id="PTHR15749">
    <property type="entry name" value="FANCONI-ASSOCIATED NUCLEASE 1"/>
    <property type="match status" value="1"/>
</dbReference>
<dbReference type="AlphaFoldDB" id="A0A0C3QXE5"/>
<dbReference type="Pfam" id="PF21170">
    <property type="entry name" value="FAN1_TPR"/>
    <property type="match status" value="1"/>
</dbReference>
<feature type="compositionally biased region" description="Acidic residues" evidence="9">
    <location>
        <begin position="823"/>
        <end position="833"/>
    </location>
</feature>
<keyword evidence="8" id="KW-0234">DNA repair</keyword>
<dbReference type="InterPro" id="IPR049125">
    <property type="entry name" value="FAN1-like_WH"/>
</dbReference>
<dbReference type="OrthoDB" id="258143at2759"/>
<evidence type="ECO:0000256" key="7">
    <source>
        <dbReference type="ARBA" id="ARBA00023211"/>
    </source>
</evidence>
<dbReference type="PANTHER" id="PTHR15749:SF4">
    <property type="entry name" value="FANCONI-ASSOCIATED NUCLEASE 1"/>
    <property type="match status" value="1"/>
</dbReference>
<evidence type="ECO:0000256" key="8">
    <source>
        <dbReference type="RuleBase" id="RU365033"/>
    </source>
</evidence>
<dbReference type="Pfam" id="PF08774">
    <property type="entry name" value="VRR_NUC"/>
    <property type="match status" value="1"/>
</dbReference>
<dbReference type="EC" id="3.1.4.1" evidence="8"/>
<dbReference type="GO" id="GO:0046872">
    <property type="term" value="F:metal ion binding"/>
    <property type="evidence" value="ECO:0007669"/>
    <property type="project" value="UniProtKB-KW"/>
</dbReference>
<gene>
    <name evidence="11" type="ORF">M407DRAFT_16703</name>
</gene>
<dbReference type="CDD" id="cd22326">
    <property type="entry name" value="FAN1-like"/>
    <property type="match status" value="1"/>
</dbReference>
<keyword evidence="3 8" id="KW-0540">Nuclease</keyword>
<evidence type="ECO:0000256" key="3">
    <source>
        <dbReference type="ARBA" id="ARBA00022722"/>
    </source>
</evidence>
<dbReference type="Proteomes" id="UP000054248">
    <property type="component" value="Unassembled WGS sequence"/>
</dbReference>
<feature type="region of interest" description="Disordered" evidence="9">
    <location>
        <begin position="572"/>
        <end position="595"/>
    </location>
</feature>
<dbReference type="GO" id="GO:0036297">
    <property type="term" value="P:interstrand cross-link repair"/>
    <property type="evidence" value="ECO:0007669"/>
    <property type="project" value="InterPro"/>
</dbReference>
<dbReference type="InterPro" id="IPR011856">
    <property type="entry name" value="tRNA_endonuc-like_dom_sf"/>
</dbReference>
<comment type="catalytic activity">
    <reaction evidence="1 8">
        <text>Hydrolytically removes 5'-nucleotides successively from the 3'-hydroxy termini of 3'-hydroxy-terminated oligonucleotides.</text>
        <dbReference type="EC" id="3.1.4.1"/>
    </reaction>
</comment>
<evidence type="ECO:0000256" key="4">
    <source>
        <dbReference type="ARBA" id="ARBA00022723"/>
    </source>
</evidence>
<keyword evidence="8" id="KW-0227">DNA damage</keyword>
<keyword evidence="5 8" id="KW-0378">Hydrolase</keyword>
<keyword evidence="4 8" id="KW-0479">Metal-binding</keyword>
<keyword evidence="12" id="KW-1185">Reference proteome</keyword>
<comment type="function">
    <text evidence="8">Nuclease required for the repair of DNA interstrand cross-links (ICL). Acts as a 5'-3' exonuclease that anchors at a cut end of DNA and cleaves DNA successively at every third nucleotide, allowing to excise an ICL from one strand through flanking incisions.</text>
</comment>
<comment type="subcellular location">
    <subcellularLocation>
        <location evidence="8">Nucleus</location>
    </subcellularLocation>
</comment>
<dbReference type="GO" id="GO:0070336">
    <property type="term" value="F:flap-structured DNA binding"/>
    <property type="evidence" value="ECO:0007669"/>
    <property type="project" value="TreeGrafter"/>
</dbReference>
<name>A0A0C3QXE5_9AGAM</name>
<evidence type="ECO:0000256" key="5">
    <source>
        <dbReference type="ARBA" id="ARBA00022801"/>
    </source>
</evidence>
<reference evidence="11 12" key="1">
    <citation type="submission" date="2014-04" db="EMBL/GenBank/DDBJ databases">
        <authorList>
            <consortium name="DOE Joint Genome Institute"/>
            <person name="Kuo A."/>
            <person name="Girlanda M."/>
            <person name="Perotto S."/>
            <person name="Kohler A."/>
            <person name="Nagy L.G."/>
            <person name="Floudas D."/>
            <person name="Copeland A."/>
            <person name="Barry K.W."/>
            <person name="Cichocki N."/>
            <person name="Veneault-Fourrey C."/>
            <person name="LaButti K."/>
            <person name="Lindquist E.A."/>
            <person name="Lipzen A."/>
            <person name="Lundell T."/>
            <person name="Morin E."/>
            <person name="Murat C."/>
            <person name="Sun H."/>
            <person name="Tunlid A."/>
            <person name="Henrissat B."/>
            <person name="Grigoriev I.V."/>
            <person name="Hibbett D.S."/>
            <person name="Martin F."/>
            <person name="Nordberg H.P."/>
            <person name="Cantor M.N."/>
            <person name="Hua S.X."/>
        </authorList>
    </citation>
    <scope>NUCLEOTIDE SEQUENCE [LARGE SCALE GENOMIC DNA]</scope>
    <source>
        <strain evidence="11 12">MUT 4182</strain>
    </source>
</reference>
<dbReference type="GO" id="GO:0008409">
    <property type="term" value="F:5'-3' exonuclease activity"/>
    <property type="evidence" value="ECO:0007669"/>
    <property type="project" value="TreeGrafter"/>
</dbReference>
<dbReference type="STRING" id="1051891.A0A0C3QXE5"/>
<evidence type="ECO:0000313" key="12">
    <source>
        <dbReference type="Proteomes" id="UP000054248"/>
    </source>
</evidence>
<keyword evidence="8" id="KW-0539">Nucleus</keyword>
<feature type="domain" description="VRR-NUC" evidence="10">
    <location>
        <begin position="687"/>
        <end position="803"/>
    </location>
</feature>
<evidence type="ECO:0000256" key="2">
    <source>
        <dbReference type="ARBA" id="ARBA00005533"/>
    </source>
</evidence>
<reference evidence="12" key="2">
    <citation type="submission" date="2015-01" db="EMBL/GenBank/DDBJ databases">
        <title>Evolutionary Origins and Diversification of the Mycorrhizal Mutualists.</title>
        <authorList>
            <consortium name="DOE Joint Genome Institute"/>
            <consortium name="Mycorrhizal Genomics Consortium"/>
            <person name="Kohler A."/>
            <person name="Kuo A."/>
            <person name="Nagy L.G."/>
            <person name="Floudas D."/>
            <person name="Copeland A."/>
            <person name="Barry K.W."/>
            <person name="Cichocki N."/>
            <person name="Veneault-Fourrey C."/>
            <person name="LaButti K."/>
            <person name="Lindquist E.A."/>
            <person name="Lipzen A."/>
            <person name="Lundell T."/>
            <person name="Morin E."/>
            <person name="Murat C."/>
            <person name="Riley R."/>
            <person name="Ohm R."/>
            <person name="Sun H."/>
            <person name="Tunlid A."/>
            <person name="Henrissat B."/>
            <person name="Grigoriev I.V."/>
            <person name="Hibbett D.S."/>
            <person name="Martin F."/>
        </authorList>
    </citation>
    <scope>NUCLEOTIDE SEQUENCE [LARGE SCALE GENOMIC DNA]</scope>
    <source>
        <strain evidence="12">MUT 4182</strain>
    </source>
</reference>
<evidence type="ECO:0000256" key="6">
    <source>
        <dbReference type="ARBA" id="ARBA00022842"/>
    </source>
</evidence>
<comment type="similarity">
    <text evidence="2 8">Belongs to the FAN1 family.</text>
</comment>
<dbReference type="Pfam" id="PF21315">
    <property type="entry name" value="FAN1_HTH"/>
    <property type="match status" value="1"/>
</dbReference>
<dbReference type="GO" id="GO:0005634">
    <property type="term" value="C:nucleus"/>
    <property type="evidence" value="ECO:0007669"/>
    <property type="project" value="UniProtKB-SubCell"/>
</dbReference>
<dbReference type="GO" id="GO:0004528">
    <property type="term" value="F:phosphodiesterase I activity"/>
    <property type="evidence" value="ECO:0007669"/>
    <property type="project" value="UniProtKB-EC"/>
</dbReference>
<protein>
    <recommendedName>
        <fullName evidence="8">Fanconi-associated nuclease</fullName>
        <ecNumber evidence="8">3.1.4.1</ecNumber>
    </recommendedName>
</protein>
<dbReference type="InterPro" id="IPR014883">
    <property type="entry name" value="VRR_NUC"/>
</dbReference>
<evidence type="ECO:0000259" key="10">
    <source>
        <dbReference type="SMART" id="SM00990"/>
    </source>
</evidence>
<dbReference type="Gene3D" id="3.40.1350.10">
    <property type="match status" value="1"/>
</dbReference>
<keyword evidence="6 8" id="KW-0460">Magnesium</keyword>
<dbReference type="InterPro" id="IPR049126">
    <property type="entry name" value="FAN1-like_TPR"/>
</dbReference>
<dbReference type="HOGENOM" id="CLU_005116_1_0_1"/>
<keyword evidence="7 8" id="KW-0464">Manganese</keyword>